<protein>
    <recommendedName>
        <fullName evidence="3">Disease resistance protein winged helix domain-containing protein</fullName>
    </recommendedName>
</protein>
<dbReference type="Pfam" id="PF23559">
    <property type="entry name" value="WHD_DRP"/>
    <property type="match status" value="1"/>
</dbReference>
<keyword evidence="2" id="KW-0067">ATP-binding</keyword>
<gene>
    <name evidence="4" type="ORF">ACH5RR_039792</name>
</gene>
<dbReference type="InterPro" id="IPR036388">
    <property type="entry name" value="WH-like_DNA-bd_sf"/>
</dbReference>
<keyword evidence="5" id="KW-1185">Reference proteome</keyword>
<name>A0ABD2XZB8_9GENT</name>
<evidence type="ECO:0000313" key="4">
    <source>
        <dbReference type="EMBL" id="KAL3500699.1"/>
    </source>
</evidence>
<organism evidence="4 5">
    <name type="scientific">Cinchona calisaya</name>
    <dbReference type="NCBI Taxonomy" id="153742"/>
    <lineage>
        <taxon>Eukaryota</taxon>
        <taxon>Viridiplantae</taxon>
        <taxon>Streptophyta</taxon>
        <taxon>Embryophyta</taxon>
        <taxon>Tracheophyta</taxon>
        <taxon>Spermatophyta</taxon>
        <taxon>Magnoliopsida</taxon>
        <taxon>eudicotyledons</taxon>
        <taxon>Gunneridae</taxon>
        <taxon>Pentapetalae</taxon>
        <taxon>asterids</taxon>
        <taxon>lamiids</taxon>
        <taxon>Gentianales</taxon>
        <taxon>Rubiaceae</taxon>
        <taxon>Cinchonoideae</taxon>
        <taxon>Cinchoneae</taxon>
        <taxon>Cinchona</taxon>
    </lineage>
</organism>
<sequence length="117" mass="13477">MLRSTTSFKCDRKFVTHEDERGVAINLENWLLNKSGDKNSIEQTLKLSFDHLPSSSIKKCFAYCSTFAKDAKLDRDQLIELWMAEGFLQPDLRTETTMEEISFFDSTSSQLKSRALN</sequence>
<dbReference type="AlphaFoldDB" id="A0ABD2XZB8"/>
<dbReference type="InterPro" id="IPR058922">
    <property type="entry name" value="WHD_DRP"/>
</dbReference>
<evidence type="ECO:0000313" key="5">
    <source>
        <dbReference type="Proteomes" id="UP001630127"/>
    </source>
</evidence>
<dbReference type="InterPro" id="IPR044974">
    <property type="entry name" value="Disease_R_plants"/>
</dbReference>
<accession>A0ABD2XZB8</accession>
<evidence type="ECO:0000256" key="2">
    <source>
        <dbReference type="ARBA" id="ARBA00022840"/>
    </source>
</evidence>
<dbReference type="PANTHER" id="PTHR23155:SF1139">
    <property type="entry name" value="CC-NBS-LRR RESISTANCE PROTEIN"/>
    <property type="match status" value="1"/>
</dbReference>
<evidence type="ECO:0000259" key="3">
    <source>
        <dbReference type="Pfam" id="PF23559"/>
    </source>
</evidence>
<dbReference type="Proteomes" id="UP001630127">
    <property type="component" value="Unassembled WGS sequence"/>
</dbReference>
<dbReference type="Gene3D" id="1.10.10.10">
    <property type="entry name" value="Winged helix-like DNA-binding domain superfamily/Winged helix DNA-binding domain"/>
    <property type="match status" value="1"/>
</dbReference>
<evidence type="ECO:0000256" key="1">
    <source>
        <dbReference type="ARBA" id="ARBA00022741"/>
    </source>
</evidence>
<proteinExistence type="predicted"/>
<comment type="caution">
    <text evidence="4">The sequence shown here is derived from an EMBL/GenBank/DDBJ whole genome shotgun (WGS) entry which is preliminary data.</text>
</comment>
<dbReference type="PANTHER" id="PTHR23155">
    <property type="entry name" value="DISEASE RESISTANCE PROTEIN RP"/>
    <property type="match status" value="1"/>
</dbReference>
<reference evidence="4 5" key="1">
    <citation type="submission" date="2024-11" db="EMBL/GenBank/DDBJ databases">
        <title>A near-complete genome assembly of Cinchona calisaya.</title>
        <authorList>
            <person name="Lian D.C."/>
            <person name="Zhao X.W."/>
            <person name="Wei L."/>
        </authorList>
    </citation>
    <scope>NUCLEOTIDE SEQUENCE [LARGE SCALE GENOMIC DNA]</scope>
    <source>
        <tissue evidence="4">Nenye</tissue>
    </source>
</reference>
<dbReference type="EMBL" id="JBJUIK010000016">
    <property type="protein sequence ID" value="KAL3500699.1"/>
    <property type="molecule type" value="Genomic_DNA"/>
</dbReference>
<feature type="domain" description="Disease resistance protein winged helix" evidence="3">
    <location>
        <begin position="67"/>
        <end position="101"/>
    </location>
</feature>
<keyword evidence="1" id="KW-0547">Nucleotide-binding</keyword>